<dbReference type="NCBIfam" id="NF003196">
    <property type="entry name" value="PRK04168.1"/>
    <property type="match status" value="1"/>
</dbReference>
<evidence type="ECO:0000313" key="2">
    <source>
        <dbReference type="EMBL" id="KUK99320.1"/>
    </source>
</evidence>
<evidence type="ECO:0000256" key="1">
    <source>
        <dbReference type="ARBA" id="ARBA00009438"/>
    </source>
</evidence>
<dbReference type="PANTHER" id="PTHR30632:SF16">
    <property type="entry name" value="MOLYBDATE_TUNGSTATE-BINDING PROTEIN WTPA"/>
    <property type="match status" value="1"/>
</dbReference>
<comment type="similarity">
    <text evidence="1">Belongs to the bacterial solute-binding protein 1 family. WtpA subfamily.</text>
</comment>
<dbReference type="CDD" id="cd13540">
    <property type="entry name" value="PBP2_ModA_WtpA"/>
    <property type="match status" value="1"/>
</dbReference>
<sequence>MKQTRLCAFICLIVTAAVLICGCMGTTDNQTTTPTPTAAPTEEIQVKIFHAGSLTGPFEKVKAAFEAEHPGVTVLLEPAGSVDCIKKITENGKPADVLASADYYLIPDMMIPEHADWYLTFAKNRMVLTYTDESKYADEITAENWYEVLDRDGVRWAFSDPNADPCGYRTPMVIQLAEDYYGNDQIFETLVEAHSNITVTGENGTYTIHAADPKPDGTTLTIRPKSVELVQMVQAGGLDYAWEYRSVAVQNDLEFIELPEEIDLSSIDFAENYATVRTEAKKGNGTTFYTGSAIVYGVTVPKIAEHPDLGVAFVEMLIGATGQEILTADGQPPIVPADGYGSVPAGLEPLVAVKA</sequence>
<evidence type="ECO:0000313" key="3">
    <source>
        <dbReference type="Proteomes" id="UP000054598"/>
    </source>
</evidence>
<gene>
    <name evidence="2" type="ORF">XE10_1843</name>
</gene>
<comment type="caution">
    <text evidence="2">The sequence shown here is derived from an EMBL/GenBank/DDBJ whole genome shotgun (WGS) entry which is preliminary data.</text>
</comment>
<accession>A0A101IQ54</accession>
<dbReference type="SUPFAM" id="SSF53850">
    <property type="entry name" value="Periplasmic binding protein-like II"/>
    <property type="match status" value="1"/>
</dbReference>
<reference evidence="3" key="1">
    <citation type="journal article" date="2015" name="MBio">
        <title>Genome-Resolved Metagenomic Analysis Reveals Roles for Candidate Phyla and Other Microbial Community Members in Biogeochemical Transformations in Oil Reservoirs.</title>
        <authorList>
            <person name="Hu P."/>
            <person name="Tom L."/>
            <person name="Singh A."/>
            <person name="Thomas B.C."/>
            <person name="Baker B.J."/>
            <person name="Piceno Y.M."/>
            <person name="Andersen G.L."/>
            <person name="Banfield J.F."/>
        </authorList>
    </citation>
    <scope>NUCLEOTIDE SEQUENCE [LARGE SCALE GENOMIC DNA]</scope>
</reference>
<name>A0A101IQ54_9EURY</name>
<dbReference type="InterPro" id="IPR022498">
    <property type="entry name" value="ABC_trnspt_W-bd_WtpA"/>
</dbReference>
<dbReference type="NCBIfam" id="TIGR03730">
    <property type="entry name" value="tungstate_WtpA"/>
    <property type="match status" value="1"/>
</dbReference>
<organism evidence="2 3">
    <name type="scientific">Methanoculleus marisnigri</name>
    <dbReference type="NCBI Taxonomy" id="2198"/>
    <lineage>
        <taxon>Archaea</taxon>
        <taxon>Methanobacteriati</taxon>
        <taxon>Methanobacteriota</taxon>
        <taxon>Stenosarchaea group</taxon>
        <taxon>Methanomicrobia</taxon>
        <taxon>Methanomicrobiales</taxon>
        <taxon>Methanomicrobiaceae</taxon>
        <taxon>Methanoculleus</taxon>
    </lineage>
</organism>
<dbReference type="GO" id="GO:0015689">
    <property type="term" value="P:molybdate ion transport"/>
    <property type="evidence" value="ECO:0007669"/>
    <property type="project" value="TreeGrafter"/>
</dbReference>
<dbReference type="InterPro" id="IPR050682">
    <property type="entry name" value="ModA/WtpA"/>
</dbReference>
<dbReference type="Proteomes" id="UP000054598">
    <property type="component" value="Unassembled WGS sequence"/>
</dbReference>
<dbReference type="AlphaFoldDB" id="A0A101IQ54"/>
<dbReference type="PROSITE" id="PS51257">
    <property type="entry name" value="PROKAR_LIPOPROTEIN"/>
    <property type="match status" value="1"/>
</dbReference>
<dbReference type="EMBL" id="LGHE01000266">
    <property type="protein sequence ID" value="KUK99320.1"/>
    <property type="molecule type" value="Genomic_DNA"/>
</dbReference>
<dbReference type="PANTHER" id="PTHR30632">
    <property type="entry name" value="MOLYBDATE-BINDING PERIPLASMIC PROTEIN"/>
    <property type="match status" value="1"/>
</dbReference>
<protein>
    <submittedName>
        <fullName evidence="2">Putative solute-binding protein</fullName>
    </submittedName>
</protein>
<dbReference type="Gene3D" id="3.40.190.10">
    <property type="entry name" value="Periplasmic binding protein-like II"/>
    <property type="match status" value="2"/>
</dbReference>
<dbReference type="GO" id="GO:1901359">
    <property type="term" value="F:tungstate binding"/>
    <property type="evidence" value="ECO:0007669"/>
    <property type="project" value="InterPro"/>
</dbReference>
<dbReference type="Pfam" id="PF13531">
    <property type="entry name" value="SBP_bac_11"/>
    <property type="match status" value="1"/>
</dbReference>
<proteinExistence type="inferred from homology"/>
<dbReference type="PATRIC" id="fig|2198.3.peg.1874"/>
<dbReference type="GO" id="GO:0030973">
    <property type="term" value="F:molybdate ion binding"/>
    <property type="evidence" value="ECO:0007669"/>
    <property type="project" value="TreeGrafter"/>
</dbReference>